<dbReference type="HOGENOM" id="CLU_2748850_0_0_11"/>
<dbReference type="AlphaFoldDB" id="A0A075V6A7"/>
<proteinExistence type="predicted"/>
<evidence type="ECO:0000313" key="1">
    <source>
        <dbReference type="EMBL" id="AIG78455.1"/>
    </source>
</evidence>
<keyword evidence="2" id="KW-1185">Reference proteome</keyword>
<protein>
    <submittedName>
        <fullName evidence="1">Uncharacterized protein</fullName>
    </submittedName>
</protein>
<organism evidence="1 2">
    <name type="scientific">Amycolatopsis japonica</name>
    <dbReference type="NCBI Taxonomy" id="208439"/>
    <lineage>
        <taxon>Bacteria</taxon>
        <taxon>Bacillati</taxon>
        <taxon>Actinomycetota</taxon>
        <taxon>Actinomycetes</taxon>
        <taxon>Pseudonocardiales</taxon>
        <taxon>Pseudonocardiaceae</taxon>
        <taxon>Amycolatopsis</taxon>
        <taxon>Amycolatopsis japonica group</taxon>
    </lineage>
</organism>
<dbReference type="Proteomes" id="UP000028492">
    <property type="component" value="Chromosome"/>
</dbReference>
<dbReference type="STRING" id="208439.AJAP_28085"/>
<dbReference type="KEGG" id="aja:AJAP_28085"/>
<name>A0A075V6A7_9PSEU</name>
<dbReference type="EMBL" id="CP008953">
    <property type="protein sequence ID" value="AIG78455.1"/>
    <property type="molecule type" value="Genomic_DNA"/>
</dbReference>
<gene>
    <name evidence="1" type="ORF">AJAP_28085</name>
</gene>
<sequence length="70" mass="7804">MTFRFSLFGREVFAIELFGATSGGPEYTAEFDEAGDLIRLGAYTELADDEPAFEDRLELPYGFSPPNETD</sequence>
<evidence type="ECO:0000313" key="2">
    <source>
        <dbReference type="Proteomes" id="UP000028492"/>
    </source>
</evidence>
<accession>A0A075V6A7</accession>
<reference evidence="1 2" key="1">
    <citation type="journal article" date="2014" name="J. Biotechnol.">
        <title>Complete genome sequence of the actinobacterium Amycolatopsis japonica MG417-CF17(T) (=DSM 44213T) producing (S,S)-N,N'-ethylenediaminedisuccinic acid.</title>
        <authorList>
            <person name="Stegmann E."/>
            <person name="Albersmeier A."/>
            <person name="Spohn M."/>
            <person name="Gert H."/>
            <person name="Weber T."/>
            <person name="Wohlleben W."/>
            <person name="Kalinowski J."/>
            <person name="Ruckert C."/>
        </authorList>
    </citation>
    <scope>NUCLEOTIDE SEQUENCE [LARGE SCALE GENOMIC DNA]</scope>
    <source>
        <strain evidence="2">MG417-CF17 (DSM 44213)</strain>
    </source>
</reference>
<dbReference type="RefSeq" id="WP_038516720.1">
    <property type="nucleotide sequence ID" value="NZ_CP008953.1"/>
</dbReference>